<gene>
    <name evidence="2" type="ORF">SEPMUDRAFT_161658</name>
</gene>
<dbReference type="HOGENOM" id="CLU_066073_0_0_1"/>
<dbReference type="Proteomes" id="UP000016931">
    <property type="component" value="Unassembled WGS sequence"/>
</dbReference>
<sequence length="368" mass="42383">MPTMTSRKLPFNPQENSRLMRLPQEIRDEIYGYLFHSTRFCFGERAVGLIDLDTRRVVSRNRGKSLALLRACQRTHAEVGSTWLGQALFHFEDPKALLDKLAVVDDAIRSQIRYVRVSGDTCDVEWGYDDCYYRTAQVLKLLPSLRLERLTVLGPKFHRACYENLDSLIKYSDGWKELHYISHSSEMLGFRAFFDTERHTRLPQPKSWQQELDERDGPEARSVVTVYRSNSPTRGSILDATRRTLFQQQMEADQSANAYGKTEDISLMAPGEREKELLVVVRRGAGVDYAEKNPTSMLPIGDIRDDSRAQTWTEVKATSKAMSAAYRDDYDSDSDSDEDSDENDEGEVLLDDYSDVNEYTWPPFHFVR</sequence>
<name>M3DBQ6_SPHMS</name>
<organism evidence="2 3">
    <name type="scientific">Sphaerulina musiva (strain SO2202)</name>
    <name type="common">Poplar stem canker fungus</name>
    <name type="synonym">Septoria musiva</name>
    <dbReference type="NCBI Taxonomy" id="692275"/>
    <lineage>
        <taxon>Eukaryota</taxon>
        <taxon>Fungi</taxon>
        <taxon>Dikarya</taxon>
        <taxon>Ascomycota</taxon>
        <taxon>Pezizomycotina</taxon>
        <taxon>Dothideomycetes</taxon>
        <taxon>Dothideomycetidae</taxon>
        <taxon>Mycosphaerellales</taxon>
        <taxon>Mycosphaerellaceae</taxon>
        <taxon>Sphaerulina</taxon>
    </lineage>
</organism>
<feature type="compositionally biased region" description="Acidic residues" evidence="1">
    <location>
        <begin position="330"/>
        <end position="354"/>
    </location>
</feature>
<keyword evidence="3" id="KW-1185">Reference proteome</keyword>
<dbReference type="RefSeq" id="XP_016763606.1">
    <property type="nucleotide sequence ID" value="XM_016907950.1"/>
</dbReference>
<evidence type="ECO:0000256" key="1">
    <source>
        <dbReference type="SAM" id="MobiDB-lite"/>
    </source>
</evidence>
<protein>
    <submittedName>
        <fullName evidence="2">Uncharacterized protein</fullName>
    </submittedName>
</protein>
<proteinExistence type="predicted"/>
<dbReference type="EMBL" id="KB456261">
    <property type="protein sequence ID" value="EMF15485.1"/>
    <property type="molecule type" value="Genomic_DNA"/>
</dbReference>
<dbReference type="eggNOG" id="ENOG502SN4M">
    <property type="taxonomic scope" value="Eukaryota"/>
</dbReference>
<feature type="region of interest" description="Disordered" evidence="1">
    <location>
        <begin position="323"/>
        <end position="354"/>
    </location>
</feature>
<dbReference type="AlphaFoldDB" id="M3DBQ6"/>
<evidence type="ECO:0000313" key="2">
    <source>
        <dbReference type="EMBL" id="EMF15485.1"/>
    </source>
</evidence>
<reference evidence="2 3" key="1">
    <citation type="journal article" date="2012" name="PLoS Pathog.">
        <title>Diverse lifestyles and strategies of plant pathogenesis encoded in the genomes of eighteen Dothideomycetes fungi.</title>
        <authorList>
            <person name="Ohm R.A."/>
            <person name="Feau N."/>
            <person name="Henrissat B."/>
            <person name="Schoch C.L."/>
            <person name="Horwitz B.A."/>
            <person name="Barry K.W."/>
            <person name="Condon B.J."/>
            <person name="Copeland A.C."/>
            <person name="Dhillon B."/>
            <person name="Glaser F."/>
            <person name="Hesse C.N."/>
            <person name="Kosti I."/>
            <person name="LaButti K."/>
            <person name="Lindquist E.A."/>
            <person name="Lucas S."/>
            <person name="Salamov A.A."/>
            <person name="Bradshaw R.E."/>
            <person name="Ciuffetti L."/>
            <person name="Hamelin R.C."/>
            <person name="Kema G.H.J."/>
            <person name="Lawrence C."/>
            <person name="Scott J.A."/>
            <person name="Spatafora J.W."/>
            <person name="Turgeon B.G."/>
            <person name="de Wit P.J.G.M."/>
            <person name="Zhong S."/>
            <person name="Goodwin S.B."/>
            <person name="Grigoriev I.V."/>
        </authorList>
    </citation>
    <scope>NUCLEOTIDE SEQUENCE [LARGE SCALE GENOMIC DNA]</scope>
    <source>
        <strain evidence="2 3">SO2202</strain>
    </source>
</reference>
<dbReference type="GeneID" id="27905087"/>
<dbReference type="OrthoDB" id="72726at2759"/>
<dbReference type="PANTHER" id="PTHR38790">
    <property type="entry name" value="2EXR DOMAIN-CONTAINING PROTEIN-RELATED"/>
    <property type="match status" value="1"/>
</dbReference>
<dbReference type="OMA" id="NGWKELR"/>
<accession>M3DBQ6</accession>
<dbReference type="PANTHER" id="PTHR38790:SF4">
    <property type="entry name" value="2EXR DOMAIN-CONTAINING PROTEIN"/>
    <property type="match status" value="1"/>
</dbReference>
<evidence type="ECO:0000313" key="3">
    <source>
        <dbReference type="Proteomes" id="UP000016931"/>
    </source>
</evidence>